<feature type="binding site" evidence="2">
    <location>
        <position position="107"/>
    </location>
    <ligand>
        <name>Fe cation</name>
        <dbReference type="ChEBI" id="CHEBI:24875"/>
    </ligand>
</feature>
<dbReference type="EMBL" id="FRAA01000009">
    <property type="protein sequence ID" value="SHK82509.1"/>
    <property type="molecule type" value="Genomic_DNA"/>
</dbReference>
<dbReference type="STRING" id="156994.SAMN04488028_109105"/>
<feature type="binding site" evidence="2">
    <location>
        <position position="109"/>
    </location>
    <ligand>
        <name>Fe cation</name>
        <dbReference type="ChEBI" id="CHEBI:24875"/>
    </ligand>
</feature>
<dbReference type="InterPro" id="IPR003829">
    <property type="entry name" value="Pirin_N_dom"/>
</dbReference>
<dbReference type="PANTHER" id="PTHR13903">
    <property type="entry name" value="PIRIN-RELATED"/>
    <property type="match status" value="1"/>
</dbReference>
<dbReference type="Proteomes" id="UP000184474">
    <property type="component" value="Unassembled WGS sequence"/>
</dbReference>
<evidence type="ECO:0000256" key="2">
    <source>
        <dbReference type="PIRSR" id="PIRSR006232-1"/>
    </source>
</evidence>
<feature type="region of interest" description="Disordered" evidence="4">
    <location>
        <begin position="302"/>
        <end position="328"/>
    </location>
</feature>
<keyword evidence="2" id="KW-0479">Metal-binding</keyword>
<dbReference type="PIRSF" id="PIRSF006232">
    <property type="entry name" value="Pirin"/>
    <property type="match status" value="1"/>
</dbReference>
<dbReference type="Pfam" id="PF02678">
    <property type="entry name" value="Pirin"/>
    <property type="match status" value="1"/>
</dbReference>
<sequence>MVFPWRTQDPFLFCAHHRDLYPKGNEQFGPATSLSGRNMGSDFTIKDGFRMYHGMTVPGFPSHPHRGFETVTIAKEGMVDHSDSLGAAGRFGEGDVQWMTAGKGVQHSEMFPLLNQDKENTLEIFQIWLNLPAKSKMVEPYFSMLWHEKIPVVEQSTDGAKSKVSVIAGAFGEQQALRPAPDSWAADDAHEVAIWTIKLEPGAKVSIPAAKSTEANRTLYFYQGTGLKVEGQEISDYHLMDVDSTAELSLVGGGTDCYVLVLQGKPLNEPVVQHGPFVMNTHEQIHQTMQEYGRTQFGGWPWPKSEQVHDPKRGRFALHADGREESPS</sequence>
<keyword evidence="8" id="KW-1185">Reference proteome</keyword>
<gene>
    <name evidence="7" type="ORF">SAMN04488028_109105</name>
</gene>
<protein>
    <recommendedName>
        <fullName evidence="9">Pirin</fullName>
    </recommendedName>
</protein>
<keyword evidence="2" id="KW-0408">Iron</keyword>
<name>A0A1M6VM29_REIAG</name>
<dbReference type="Gene3D" id="2.60.120.10">
    <property type="entry name" value="Jelly Rolls"/>
    <property type="match status" value="2"/>
</dbReference>
<feature type="compositionally biased region" description="Basic and acidic residues" evidence="4">
    <location>
        <begin position="306"/>
        <end position="328"/>
    </location>
</feature>
<organism evidence="7 8">
    <name type="scientific">Reichenbachiella agariperforans</name>
    <dbReference type="NCBI Taxonomy" id="156994"/>
    <lineage>
        <taxon>Bacteria</taxon>
        <taxon>Pseudomonadati</taxon>
        <taxon>Bacteroidota</taxon>
        <taxon>Cytophagia</taxon>
        <taxon>Cytophagales</taxon>
        <taxon>Reichenbachiellaceae</taxon>
        <taxon>Reichenbachiella</taxon>
    </lineage>
</organism>
<evidence type="ECO:0000256" key="3">
    <source>
        <dbReference type="RuleBase" id="RU003457"/>
    </source>
</evidence>
<evidence type="ECO:0008006" key="9">
    <source>
        <dbReference type="Google" id="ProtNLM"/>
    </source>
</evidence>
<evidence type="ECO:0000313" key="8">
    <source>
        <dbReference type="Proteomes" id="UP000184474"/>
    </source>
</evidence>
<evidence type="ECO:0000256" key="4">
    <source>
        <dbReference type="SAM" id="MobiDB-lite"/>
    </source>
</evidence>
<feature type="binding site" evidence="2">
    <location>
        <position position="63"/>
    </location>
    <ligand>
        <name>Fe cation</name>
        <dbReference type="ChEBI" id="CHEBI:24875"/>
    </ligand>
</feature>
<dbReference type="AlphaFoldDB" id="A0A1M6VM29"/>
<feature type="binding site" evidence="2">
    <location>
        <position position="65"/>
    </location>
    <ligand>
        <name>Fe cation</name>
        <dbReference type="ChEBI" id="CHEBI:24875"/>
    </ligand>
</feature>
<dbReference type="CDD" id="cd02909">
    <property type="entry name" value="cupin_pirin_N"/>
    <property type="match status" value="1"/>
</dbReference>
<comment type="cofactor">
    <cofactor evidence="2">
        <name>Fe cation</name>
        <dbReference type="ChEBI" id="CHEBI:24875"/>
    </cofactor>
    <text evidence="2">Binds 1 Fe cation per subunit.</text>
</comment>
<dbReference type="InterPro" id="IPR014710">
    <property type="entry name" value="RmlC-like_jellyroll"/>
</dbReference>
<evidence type="ECO:0000259" key="5">
    <source>
        <dbReference type="Pfam" id="PF02678"/>
    </source>
</evidence>
<accession>A0A1M6VM29</accession>
<evidence type="ECO:0000313" key="7">
    <source>
        <dbReference type="EMBL" id="SHK82509.1"/>
    </source>
</evidence>
<dbReference type="SUPFAM" id="SSF51182">
    <property type="entry name" value="RmlC-like cupins"/>
    <property type="match status" value="1"/>
</dbReference>
<reference evidence="8" key="1">
    <citation type="submission" date="2016-11" db="EMBL/GenBank/DDBJ databases">
        <authorList>
            <person name="Varghese N."/>
            <person name="Submissions S."/>
        </authorList>
    </citation>
    <scope>NUCLEOTIDE SEQUENCE [LARGE SCALE GENOMIC DNA]</scope>
    <source>
        <strain evidence="8">DSM 26134</strain>
    </source>
</reference>
<dbReference type="Pfam" id="PF05726">
    <property type="entry name" value="Pirin_C"/>
    <property type="match status" value="1"/>
</dbReference>
<dbReference type="GO" id="GO:0046872">
    <property type="term" value="F:metal ion binding"/>
    <property type="evidence" value="ECO:0007669"/>
    <property type="project" value="UniProtKB-KW"/>
</dbReference>
<dbReference type="PANTHER" id="PTHR13903:SF8">
    <property type="entry name" value="PIRIN"/>
    <property type="match status" value="1"/>
</dbReference>
<feature type="domain" description="Pirin N-terminal" evidence="5">
    <location>
        <begin position="37"/>
        <end position="129"/>
    </location>
</feature>
<dbReference type="InterPro" id="IPR008778">
    <property type="entry name" value="Pirin_C_dom"/>
</dbReference>
<dbReference type="InterPro" id="IPR012093">
    <property type="entry name" value="Pirin"/>
</dbReference>
<comment type="similarity">
    <text evidence="1 3">Belongs to the pirin family.</text>
</comment>
<feature type="domain" description="Pirin C-terminal" evidence="6">
    <location>
        <begin position="195"/>
        <end position="298"/>
    </location>
</feature>
<evidence type="ECO:0000256" key="1">
    <source>
        <dbReference type="ARBA" id="ARBA00008416"/>
    </source>
</evidence>
<evidence type="ECO:0000259" key="6">
    <source>
        <dbReference type="Pfam" id="PF05726"/>
    </source>
</evidence>
<proteinExistence type="inferred from homology"/>
<dbReference type="InterPro" id="IPR011051">
    <property type="entry name" value="RmlC_Cupin_sf"/>
</dbReference>